<dbReference type="Pfam" id="PF06883">
    <property type="entry name" value="RNA_pol_Rpa2_4"/>
    <property type="match status" value="1"/>
</dbReference>
<dbReference type="InterPro" id="IPR007120">
    <property type="entry name" value="DNA-dir_RNAP_su2_dom"/>
</dbReference>
<dbReference type="Pfam" id="PF04560">
    <property type="entry name" value="RNA_pol_Rpb2_7"/>
    <property type="match status" value="1"/>
</dbReference>
<evidence type="ECO:0000256" key="13">
    <source>
        <dbReference type="ARBA" id="ARBA00047768"/>
    </source>
</evidence>
<dbReference type="InterPro" id="IPR009674">
    <property type="entry name" value="Rpa2_dom_4"/>
</dbReference>
<feature type="domain" description="RNA polymerase Rpb2" evidence="16">
    <location>
        <begin position="1001"/>
        <end position="1103"/>
    </location>
</feature>
<evidence type="ECO:0000313" key="21">
    <source>
        <dbReference type="Proteomes" id="UP000887565"/>
    </source>
</evidence>
<keyword evidence="10" id="KW-0862">Zinc</keyword>
<dbReference type="Gene3D" id="3.90.1110.10">
    <property type="entry name" value="RNA polymerase Rpb2, domain 2"/>
    <property type="match status" value="1"/>
</dbReference>
<evidence type="ECO:0000256" key="9">
    <source>
        <dbReference type="ARBA" id="ARBA00022771"/>
    </source>
</evidence>
<comment type="subunit">
    <text evidence="3">Component of the RNA polymerase I (Pol I) complex consisting of at least 13 subunits.</text>
</comment>
<proteinExistence type="inferred from homology"/>
<evidence type="ECO:0000256" key="7">
    <source>
        <dbReference type="ARBA" id="ARBA00022695"/>
    </source>
</evidence>
<dbReference type="OMA" id="FFGVVHY"/>
<evidence type="ECO:0000256" key="4">
    <source>
        <dbReference type="ARBA" id="ARBA00012418"/>
    </source>
</evidence>
<dbReference type="GO" id="GO:0005634">
    <property type="term" value="C:nucleus"/>
    <property type="evidence" value="ECO:0007669"/>
    <property type="project" value="UniProtKB-SubCell"/>
</dbReference>
<keyword evidence="5" id="KW-0240">DNA-directed RNA polymerase</keyword>
<keyword evidence="8" id="KW-0479">Metal-binding</keyword>
<evidence type="ECO:0000259" key="16">
    <source>
        <dbReference type="Pfam" id="PF04560"/>
    </source>
</evidence>
<dbReference type="Gene3D" id="2.40.50.150">
    <property type="match status" value="1"/>
</dbReference>
<dbReference type="EC" id="2.7.7.6" evidence="4"/>
<evidence type="ECO:0000259" key="15">
    <source>
        <dbReference type="Pfam" id="PF00562"/>
    </source>
</evidence>
<accession>A0A915KBH9</accession>
<evidence type="ECO:0000256" key="8">
    <source>
        <dbReference type="ARBA" id="ARBA00022723"/>
    </source>
</evidence>
<evidence type="ECO:0000256" key="5">
    <source>
        <dbReference type="ARBA" id="ARBA00022478"/>
    </source>
</evidence>
<reference evidence="22" key="1">
    <citation type="submission" date="2022-11" db="UniProtKB">
        <authorList>
            <consortium name="WormBaseParasite"/>
        </authorList>
    </citation>
    <scope>IDENTIFICATION</scope>
</reference>
<protein>
    <recommendedName>
        <fullName evidence="4">DNA-directed RNA polymerase</fullName>
        <ecNumber evidence="4">2.7.7.6</ecNumber>
    </recommendedName>
</protein>
<comment type="subcellular location">
    <subcellularLocation>
        <location evidence="1">Nucleus</location>
    </subcellularLocation>
</comment>
<evidence type="ECO:0000259" key="19">
    <source>
        <dbReference type="Pfam" id="PF04565"/>
    </source>
</evidence>
<keyword evidence="6" id="KW-0808">Transferase</keyword>
<evidence type="ECO:0000313" key="22">
    <source>
        <dbReference type="WBParaSite" id="nRc.2.0.1.t35274-RA"/>
    </source>
</evidence>
<dbReference type="Gene3D" id="3.90.1070.20">
    <property type="match status" value="1"/>
</dbReference>
<evidence type="ECO:0000259" key="17">
    <source>
        <dbReference type="Pfam" id="PF04561"/>
    </source>
</evidence>
<evidence type="ECO:0000256" key="12">
    <source>
        <dbReference type="ARBA" id="ARBA00023242"/>
    </source>
</evidence>
<feature type="domain" description="RNA polymerase Rpb2" evidence="17">
    <location>
        <begin position="164"/>
        <end position="347"/>
    </location>
</feature>
<evidence type="ECO:0000259" key="20">
    <source>
        <dbReference type="Pfam" id="PF06883"/>
    </source>
</evidence>
<dbReference type="FunFam" id="3.90.1800.10:FF:000004">
    <property type="entry name" value="DNA-directed RNA polymerase subunit beta"/>
    <property type="match status" value="1"/>
</dbReference>
<dbReference type="InterPro" id="IPR007642">
    <property type="entry name" value="RNA_pol_Rpb2_2"/>
</dbReference>
<dbReference type="GO" id="GO:0006351">
    <property type="term" value="P:DNA-templated transcription"/>
    <property type="evidence" value="ECO:0007669"/>
    <property type="project" value="InterPro"/>
</dbReference>
<dbReference type="GO" id="GO:0000428">
    <property type="term" value="C:DNA-directed RNA polymerase complex"/>
    <property type="evidence" value="ECO:0007669"/>
    <property type="project" value="UniProtKB-KW"/>
</dbReference>
<keyword evidence="11" id="KW-0804">Transcription</keyword>
<evidence type="ECO:0000256" key="6">
    <source>
        <dbReference type="ARBA" id="ARBA00022679"/>
    </source>
</evidence>
<evidence type="ECO:0000256" key="1">
    <source>
        <dbReference type="ARBA" id="ARBA00004123"/>
    </source>
</evidence>
<dbReference type="WBParaSite" id="nRc.2.0.1.t35274-RA">
    <property type="protein sequence ID" value="nRc.2.0.1.t35274-RA"/>
    <property type="gene ID" value="nRc.2.0.1.g35274"/>
</dbReference>
<evidence type="ECO:0000256" key="10">
    <source>
        <dbReference type="ARBA" id="ARBA00022833"/>
    </source>
</evidence>
<evidence type="ECO:0000256" key="3">
    <source>
        <dbReference type="ARBA" id="ARBA00011251"/>
    </source>
</evidence>
<dbReference type="Gene3D" id="3.90.1100.10">
    <property type="match status" value="1"/>
</dbReference>
<dbReference type="InterPro" id="IPR037034">
    <property type="entry name" value="RNA_pol_Rpb2_2_sf"/>
</dbReference>
<dbReference type="FunFam" id="2.40.270.10:FF:000006">
    <property type="entry name" value="DNA-directed RNA polymerase subunit beta"/>
    <property type="match status" value="1"/>
</dbReference>
<dbReference type="FunFam" id="3.90.1100.10:FF:000008">
    <property type="entry name" value="DNA-directed RNA polymerase subunit beta"/>
    <property type="match status" value="1"/>
</dbReference>
<dbReference type="Pfam" id="PF04565">
    <property type="entry name" value="RNA_pol_Rpb2_3"/>
    <property type="match status" value="1"/>
</dbReference>
<dbReference type="Pfam" id="PF04561">
    <property type="entry name" value="RNA_pol_Rpb2_2"/>
    <property type="match status" value="1"/>
</dbReference>
<feature type="domain" description="DNA-directed RNA polymerase I subunit RPA2" evidence="20">
    <location>
        <begin position="550"/>
        <end position="615"/>
    </location>
</feature>
<evidence type="ECO:0000256" key="14">
    <source>
        <dbReference type="RuleBase" id="RU000434"/>
    </source>
</evidence>
<feature type="domain" description="RNA polymerase Rpb2" evidence="19">
    <location>
        <begin position="438"/>
        <end position="502"/>
    </location>
</feature>
<dbReference type="PANTHER" id="PTHR20856">
    <property type="entry name" value="DNA-DIRECTED RNA POLYMERASE I SUBUNIT 2"/>
    <property type="match status" value="1"/>
</dbReference>
<evidence type="ECO:0000259" key="18">
    <source>
        <dbReference type="Pfam" id="PF04563"/>
    </source>
</evidence>
<dbReference type="InterPro" id="IPR007641">
    <property type="entry name" value="RNA_pol_Rpb2_7"/>
</dbReference>
<dbReference type="AlphaFoldDB" id="A0A915KBH9"/>
<dbReference type="InterPro" id="IPR014724">
    <property type="entry name" value="RNA_pol_RPB2_OB-fold"/>
</dbReference>
<dbReference type="GO" id="GO:0008270">
    <property type="term" value="F:zinc ion binding"/>
    <property type="evidence" value="ECO:0007669"/>
    <property type="project" value="UniProtKB-KW"/>
</dbReference>
<feature type="domain" description="RNA polymerase beta subunit protrusion" evidence="18">
    <location>
        <begin position="9"/>
        <end position="385"/>
    </location>
</feature>
<keyword evidence="21" id="KW-1185">Reference proteome</keyword>
<dbReference type="GO" id="GO:0003899">
    <property type="term" value="F:DNA-directed RNA polymerase activity"/>
    <property type="evidence" value="ECO:0007669"/>
    <property type="project" value="UniProtKB-EC"/>
</dbReference>
<sequence length="1106" mass="126035">MDFKNVCDIVGPHIESYNYLIGEGLRKAVEDISPEEFQFNFSESKVKPIVCIRLSNVHISPPSADIDSSSIGNIRTYPSECRQRGINYGGKMRVTINMSINNQELDPIEKIIGEFPVMVKSKLCNLYGLSAQDLIKRGEEEKEMGGYFIVNGTEKIIRLLIMNRRNYPMVFSRNGWKGRGETYTEHGIYIRCVRDNHTSTNNTLHYLMTRRMMFCLIYRKEMFFVPFQEILRALVDESEAYIFDALMCGRETDDIWAKSVKNMLKDLQMNEISSRNSALKRLGELFRVSMQVPEWYTDIEVGRLLLKRCVLIHLNSDKEKFDLLCYMAQKLRTYVAGECRADDPDNIMFHEAAMPGHILLMLLKEKLEIWLERFRKQLQDDIKKKGTDILLGSKGLSDAIKSAMGFNVSRQIEYFLATGTLISSSGLGMQQTTGFCIIAERLNYLRFVSHFRGIHRGSFFTTMRATSVRKLKPEAWGFLCPVHTPDGTPCGLLNHLTANCRVVSLDGGQQEFENLCNLLFSLGVLTLDEFRALHCDSKNFMRVFVDSRWIGWVEDIRAQKIVNFLRSKKISGFTDATNFYNPFTEIALVPKPRKTGVKGIYPGLFILTTPGRLIRPVTTHQELSPHSFLSYVANLIPFSDHNQSPRNVYQCQMGKQTMGVPVHRLEKRIDNKLYRLQTPQSPLVRPQAYDDYGVDEYGLGTNAIVAVISYTGYDMEDSMVINKTSYERGFAQASVLKCERIKLIQSGKRSKGAERCRFSRNPAKLAELESFIDEDGLPYVGQLYHEHDPYYCYKSEETGQYTVKNYHHSTPARVHHIKVCNDSSKISSNSDLNHVCITMREERNPSMGDKFASRHGQKGMMSFLWPSENMPFSETGMVPDIIFNPHGFPSRMTVGMMIEFMAGKSAALHGLRHDATPFVFSEDKPAVKYFGDLLTKAGYNYLGNEPIYSGIDGREMKADIFFGVVYYQKLRHMVEDKYQVRATGPIDELTGQPVHGRKRGGGVRFGEMERDGLISHGCAFLLQDRLFNCSDKDYAEVCQKCGSSVGVYKQAIPPTDDHYRQSSIVNYCRICKSADNVKIVPIPTVFKLLNAELAAMNIKMQFNVSS</sequence>
<evidence type="ECO:0000256" key="11">
    <source>
        <dbReference type="ARBA" id="ARBA00023163"/>
    </source>
</evidence>
<dbReference type="Gene3D" id="3.90.1800.10">
    <property type="entry name" value="RNA polymerase alpha subunit dimerisation domain"/>
    <property type="match status" value="1"/>
</dbReference>
<dbReference type="FunFam" id="2.40.270.10:FF:000011">
    <property type="entry name" value="DNA-directed RNA polymerase subunit beta"/>
    <property type="match status" value="1"/>
</dbReference>
<dbReference type="CDD" id="cd00653">
    <property type="entry name" value="RNA_pol_B_RPB2"/>
    <property type="match status" value="1"/>
</dbReference>
<feature type="domain" description="DNA-directed RNA polymerase subunit 2 hybrid-binding" evidence="15">
    <location>
        <begin position="632"/>
        <end position="999"/>
    </location>
</feature>
<dbReference type="GO" id="GO:0003677">
    <property type="term" value="F:DNA binding"/>
    <property type="evidence" value="ECO:0007669"/>
    <property type="project" value="InterPro"/>
</dbReference>
<dbReference type="InterPro" id="IPR015712">
    <property type="entry name" value="DNA-dir_RNA_pol_su2"/>
</dbReference>
<dbReference type="SUPFAM" id="SSF64484">
    <property type="entry name" value="beta and beta-prime subunits of DNA dependent RNA-polymerase"/>
    <property type="match status" value="1"/>
</dbReference>
<comment type="similarity">
    <text evidence="2 14">Belongs to the RNA polymerase beta chain family.</text>
</comment>
<keyword evidence="9" id="KW-0863">Zinc-finger</keyword>
<organism evidence="21 22">
    <name type="scientific">Romanomermis culicivorax</name>
    <name type="common">Nematode worm</name>
    <dbReference type="NCBI Taxonomy" id="13658"/>
    <lineage>
        <taxon>Eukaryota</taxon>
        <taxon>Metazoa</taxon>
        <taxon>Ecdysozoa</taxon>
        <taxon>Nematoda</taxon>
        <taxon>Enoplea</taxon>
        <taxon>Dorylaimia</taxon>
        <taxon>Mermithida</taxon>
        <taxon>Mermithoidea</taxon>
        <taxon>Mermithidae</taxon>
        <taxon>Romanomermis</taxon>
    </lineage>
</organism>
<dbReference type="InterPro" id="IPR007644">
    <property type="entry name" value="RNA_pol_bsu_protrusion"/>
</dbReference>
<dbReference type="Pfam" id="PF00562">
    <property type="entry name" value="RNA_pol_Rpb2_6"/>
    <property type="match status" value="1"/>
</dbReference>
<dbReference type="Gene3D" id="2.40.270.10">
    <property type="entry name" value="DNA-directed RNA polymerase, subunit 2, domain 6"/>
    <property type="match status" value="1"/>
</dbReference>
<dbReference type="GO" id="GO:0032549">
    <property type="term" value="F:ribonucleoside binding"/>
    <property type="evidence" value="ECO:0007669"/>
    <property type="project" value="InterPro"/>
</dbReference>
<dbReference type="InterPro" id="IPR037033">
    <property type="entry name" value="DNA-dir_RNAP_su2_hyb_sf"/>
</dbReference>
<dbReference type="Proteomes" id="UP000887565">
    <property type="component" value="Unplaced"/>
</dbReference>
<evidence type="ECO:0000256" key="2">
    <source>
        <dbReference type="ARBA" id="ARBA00006835"/>
    </source>
</evidence>
<dbReference type="Pfam" id="PF04563">
    <property type="entry name" value="RNA_pol_Rpb2_1"/>
    <property type="match status" value="1"/>
</dbReference>
<keyword evidence="12" id="KW-0539">Nucleus</keyword>
<name>A0A915KBH9_ROMCU</name>
<comment type="catalytic activity">
    <reaction evidence="13">
        <text>RNA(n) + a ribonucleoside 5'-triphosphate = RNA(n+1) + diphosphate</text>
        <dbReference type="Rhea" id="RHEA:21248"/>
        <dbReference type="Rhea" id="RHEA-COMP:14527"/>
        <dbReference type="Rhea" id="RHEA-COMP:17342"/>
        <dbReference type="ChEBI" id="CHEBI:33019"/>
        <dbReference type="ChEBI" id="CHEBI:61557"/>
        <dbReference type="ChEBI" id="CHEBI:140395"/>
        <dbReference type="EC" id="2.7.7.6"/>
    </reaction>
    <physiologicalReaction direction="left-to-right" evidence="13">
        <dbReference type="Rhea" id="RHEA:21249"/>
    </physiologicalReaction>
</comment>
<dbReference type="InterPro" id="IPR007645">
    <property type="entry name" value="RNA_pol_Rpb2_3"/>
</dbReference>
<keyword evidence="7" id="KW-0548">Nucleotidyltransferase</keyword>